<dbReference type="NCBIfam" id="TIGR03647">
    <property type="entry name" value="Na_symport_sm"/>
    <property type="match status" value="1"/>
</dbReference>
<keyword evidence="1" id="KW-0472">Membrane</keyword>
<sequence length="100" mass="11557">MRKMDKAVADAYFRKRTRHILIYLAIWFIVSFGVVLFAEHLTHFTFNGMPFHYFMGAQGSILVFILLLFVNAIVSDKVDKDFGIDETENKRISAGKTLDH</sequence>
<protein>
    <submittedName>
        <fullName evidence="3">Solute:sodium symporter small subunit</fullName>
    </submittedName>
</protein>
<proteinExistence type="predicted"/>
<dbReference type="EMBL" id="JAUSUQ010000002">
    <property type="protein sequence ID" value="MDQ0337978.1"/>
    <property type="molecule type" value="Genomic_DNA"/>
</dbReference>
<feature type="transmembrane region" description="Helical" evidence="1">
    <location>
        <begin position="20"/>
        <end position="38"/>
    </location>
</feature>
<accession>A0ABU0CNI9</accession>
<dbReference type="RefSeq" id="WP_307335579.1">
    <property type="nucleotide sequence ID" value="NZ_JAUSUQ010000002.1"/>
</dbReference>
<evidence type="ECO:0000313" key="4">
    <source>
        <dbReference type="Proteomes" id="UP001232445"/>
    </source>
</evidence>
<keyword evidence="1" id="KW-1133">Transmembrane helix</keyword>
<keyword evidence="4" id="KW-1185">Reference proteome</keyword>
<name>A0ABU0CNI9_9BACI</name>
<dbReference type="Proteomes" id="UP001232445">
    <property type="component" value="Unassembled WGS sequence"/>
</dbReference>
<keyword evidence="1" id="KW-0812">Transmembrane</keyword>
<reference evidence="3 4" key="1">
    <citation type="submission" date="2023-07" db="EMBL/GenBank/DDBJ databases">
        <title>Genomic Encyclopedia of Type Strains, Phase IV (KMG-IV): sequencing the most valuable type-strain genomes for metagenomic binning, comparative biology and taxonomic classification.</title>
        <authorList>
            <person name="Goeker M."/>
        </authorList>
    </citation>
    <scope>NUCLEOTIDE SEQUENCE [LARGE SCALE GENOMIC DNA]</scope>
    <source>
        <strain evidence="3 4">DSM 17740</strain>
    </source>
</reference>
<dbReference type="InterPro" id="IPR019886">
    <property type="entry name" value="Na_symporter_ssu"/>
</dbReference>
<evidence type="ECO:0000313" key="3">
    <source>
        <dbReference type="EMBL" id="MDQ0337978.1"/>
    </source>
</evidence>
<dbReference type="Pfam" id="PF13937">
    <property type="entry name" value="DUF4212"/>
    <property type="match status" value="1"/>
</dbReference>
<feature type="domain" description="Sodium symporter small subunit" evidence="2">
    <location>
        <begin position="10"/>
        <end position="85"/>
    </location>
</feature>
<gene>
    <name evidence="3" type="ORF">J2S00_000761</name>
</gene>
<feature type="transmembrane region" description="Helical" evidence="1">
    <location>
        <begin position="50"/>
        <end position="74"/>
    </location>
</feature>
<evidence type="ECO:0000259" key="2">
    <source>
        <dbReference type="Pfam" id="PF13937"/>
    </source>
</evidence>
<comment type="caution">
    <text evidence="3">The sequence shown here is derived from an EMBL/GenBank/DDBJ whole genome shotgun (WGS) entry which is preliminary data.</text>
</comment>
<organism evidence="3 4">
    <name type="scientific">Caldalkalibacillus uzonensis</name>
    <dbReference type="NCBI Taxonomy" id="353224"/>
    <lineage>
        <taxon>Bacteria</taxon>
        <taxon>Bacillati</taxon>
        <taxon>Bacillota</taxon>
        <taxon>Bacilli</taxon>
        <taxon>Bacillales</taxon>
        <taxon>Bacillaceae</taxon>
        <taxon>Caldalkalibacillus</taxon>
    </lineage>
</organism>
<evidence type="ECO:0000256" key="1">
    <source>
        <dbReference type="SAM" id="Phobius"/>
    </source>
</evidence>